<keyword evidence="3" id="KW-1185">Reference proteome</keyword>
<protein>
    <recommendedName>
        <fullName evidence="4">Secreted protein</fullName>
    </recommendedName>
</protein>
<organism evidence="2 3">
    <name type="scientific">Symbiodinium natans</name>
    <dbReference type="NCBI Taxonomy" id="878477"/>
    <lineage>
        <taxon>Eukaryota</taxon>
        <taxon>Sar</taxon>
        <taxon>Alveolata</taxon>
        <taxon>Dinophyceae</taxon>
        <taxon>Suessiales</taxon>
        <taxon>Symbiodiniaceae</taxon>
        <taxon>Symbiodinium</taxon>
    </lineage>
</organism>
<name>A0A812NJD6_9DINO</name>
<accession>A0A812NJD6</accession>
<evidence type="ECO:0008006" key="4">
    <source>
        <dbReference type="Google" id="ProtNLM"/>
    </source>
</evidence>
<evidence type="ECO:0000313" key="3">
    <source>
        <dbReference type="Proteomes" id="UP000604046"/>
    </source>
</evidence>
<keyword evidence="1" id="KW-0732">Signal</keyword>
<feature type="chain" id="PRO_5032626682" description="Secreted protein" evidence="1">
    <location>
        <begin position="25"/>
        <end position="57"/>
    </location>
</feature>
<dbReference type="Proteomes" id="UP000604046">
    <property type="component" value="Unassembled WGS sequence"/>
</dbReference>
<evidence type="ECO:0000256" key="1">
    <source>
        <dbReference type="SAM" id="SignalP"/>
    </source>
</evidence>
<proteinExistence type="predicted"/>
<gene>
    <name evidence="2" type="ORF">SNAT2548_LOCUS16949</name>
</gene>
<feature type="signal peptide" evidence="1">
    <location>
        <begin position="1"/>
        <end position="24"/>
    </location>
</feature>
<dbReference type="AlphaFoldDB" id="A0A812NJD6"/>
<comment type="caution">
    <text evidence="2">The sequence shown here is derived from an EMBL/GenBank/DDBJ whole genome shotgun (WGS) entry which is preliminary data.</text>
</comment>
<evidence type="ECO:0000313" key="2">
    <source>
        <dbReference type="EMBL" id="CAE7323526.1"/>
    </source>
</evidence>
<reference evidence="2" key="1">
    <citation type="submission" date="2021-02" db="EMBL/GenBank/DDBJ databases">
        <authorList>
            <person name="Dougan E. K."/>
            <person name="Rhodes N."/>
            <person name="Thang M."/>
            <person name="Chan C."/>
        </authorList>
    </citation>
    <scope>NUCLEOTIDE SEQUENCE</scope>
</reference>
<dbReference type="EMBL" id="CAJNDS010002096">
    <property type="protein sequence ID" value="CAE7323526.1"/>
    <property type="molecule type" value="Genomic_DNA"/>
</dbReference>
<sequence length="57" mass="6555">MHLVAHPHTFCTLLLGLLSTFVESQPAATNRHEHCPCRNYRLLTPDILYRPRHSTST</sequence>